<dbReference type="Proteomes" id="UP000593571">
    <property type="component" value="Unassembled WGS sequence"/>
</dbReference>
<evidence type="ECO:0000313" key="3">
    <source>
        <dbReference type="Proteomes" id="UP000593571"/>
    </source>
</evidence>
<proteinExistence type="predicted"/>
<protein>
    <submittedName>
        <fullName evidence="2">Uncharacterized protein</fullName>
    </submittedName>
</protein>
<keyword evidence="3" id="KW-1185">Reference proteome</keyword>
<gene>
    <name evidence="2" type="ORF">HJG63_011240</name>
</gene>
<evidence type="ECO:0000313" key="2">
    <source>
        <dbReference type="EMBL" id="KAF6465856.1"/>
    </source>
</evidence>
<feature type="transmembrane region" description="Helical" evidence="1">
    <location>
        <begin position="98"/>
        <end position="117"/>
    </location>
</feature>
<organism evidence="2 3">
    <name type="scientific">Rousettus aegyptiacus</name>
    <name type="common">Egyptian fruit bat</name>
    <name type="synonym">Pteropus aegyptiacus</name>
    <dbReference type="NCBI Taxonomy" id="9407"/>
    <lineage>
        <taxon>Eukaryota</taxon>
        <taxon>Metazoa</taxon>
        <taxon>Chordata</taxon>
        <taxon>Craniata</taxon>
        <taxon>Vertebrata</taxon>
        <taxon>Euteleostomi</taxon>
        <taxon>Mammalia</taxon>
        <taxon>Eutheria</taxon>
        <taxon>Laurasiatheria</taxon>
        <taxon>Chiroptera</taxon>
        <taxon>Yinpterochiroptera</taxon>
        <taxon>Pteropodoidea</taxon>
        <taxon>Pteropodidae</taxon>
        <taxon>Rousettinae</taxon>
        <taxon>Rousettus</taxon>
    </lineage>
</organism>
<comment type="caution">
    <text evidence="2">The sequence shown here is derived from an EMBL/GenBank/DDBJ whole genome shotgun (WGS) entry which is preliminary data.</text>
</comment>
<reference evidence="2 3" key="1">
    <citation type="journal article" date="2020" name="Nature">
        <title>Six reference-quality genomes reveal evolution of bat adaptations.</title>
        <authorList>
            <person name="Jebb D."/>
            <person name="Huang Z."/>
            <person name="Pippel M."/>
            <person name="Hughes G.M."/>
            <person name="Lavrichenko K."/>
            <person name="Devanna P."/>
            <person name="Winkler S."/>
            <person name="Jermiin L.S."/>
            <person name="Skirmuntt E.C."/>
            <person name="Katzourakis A."/>
            <person name="Burkitt-Gray L."/>
            <person name="Ray D.A."/>
            <person name="Sullivan K.A.M."/>
            <person name="Roscito J.G."/>
            <person name="Kirilenko B.M."/>
            <person name="Davalos L.M."/>
            <person name="Corthals A.P."/>
            <person name="Power M.L."/>
            <person name="Jones G."/>
            <person name="Ransome R.D."/>
            <person name="Dechmann D.K.N."/>
            <person name="Locatelli A.G."/>
            <person name="Puechmaille S.J."/>
            <person name="Fedrigo O."/>
            <person name="Jarvis E.D."/>
            <person name="Hiller M."/>
            <person name="Vernes S.C."/>
            <person name="Myers E.W."/>
            <person name="Teeling E.C."/>
        </authorList>
    </citation>
    <scope>NUCLEOTIDE SEQUENCE [LARGE SCALE GENOMIC DNA]</scope>
    <source>
        <strain evidence="2">MRouAeg1</strain>
        <tissue evidence="2">Muscle</tissue>
    </source>
</reference>
<accession>A0A7J8H0R7</accession>
<keyword evidence="1" id="KW-1133">Transmembrane helix</keyword>
<evidence type="ECO:0000256" key="1">
    <source>
        <dbReference type="SAM" id="Phobius"/>
    </source>
</evidence>
<keyword evidence="1" id="KW-0812">Transmembrane</keyword>
<sequence length="165" mass="18769">MFIYLHLYVSISTYIYTHTHTHTHACICINYDHVPLLYKTFSWIKTQTLNMAVGHGSAPSGPFFHTGLLHNSPLLEHCHSSGFLTFWNVAYFFPSQDLYMITTMLFSICLADLYLFFRSYFGAADYKNGHNSLSLLDLHFLTCDCSSFQGRVEFLSPALASAPAM</sequence>
<name>A0A7J8H0R7_ROUAE</name>
<dbReference type="AlphaFoldDB" id="A0A7J8H0R7"/>
<keyword evidence="1" id="KW-0472">Membrane</keyword>
<dbReference type="EMBL" id="JACASE010000005">
    <property type="protein sequence ID" value="KAF6465856.1"/>
    <property type="molecule type" value="Genomic_DNA"/>
</dbReference>